<feature type="transmembrane region" description="Helical" evidence="1">
    <location>
        <begin position="86"/>
        <end position="104"/>
    </location>
</feature>
<evidence type="ECO:0000256" key="1">
    <source>
        <dbReference type="SAM" id="Phobius"/>
    </source>
</evidence>
<evidence type="ECO:0000313" key="2">
    <source>
        <dbReference type="EMBL" id="AFR34629.1"/>
    </source>
</evidence>
<name>J9QZ10_RIEAN</name>
<dbReference type="EMBL" id="CP003787">
    <property type="protein sequence ID" value="AFR34629.1"/>
    <property type="molecule type" value="Genomic_DNA"/>
</dbReference>
<feature type="transmembrane region" description="Helical" evidence="1">
    <location>
        <begin position="15"/>
        <end position="39"/>
    </location>
</feature>
<accession>J9QZ10</accession>
<keyword evidence="1" id="KW-1133">Transmembrane helix</keyword>
<sequence length="154" mass="18735">MENLYWKHNEMTLEIFFIFSCIVVILLCFLSVISLYLGYSNRRDHVIILNIRKKYFLNGKYIEIFGELYNPKGKSFWNFIPDYFNLFYWLFFLGEIFICIFTIVKLSYSIKLSSIFIVWAVITLFVHLVLMALSFFFRKHYFKKYNKINDESIQ</sequence>
<dbReference type="HOGENOM" id="CLU_1795011_0_0_10"/>
<keyword evidence="3" id="KW-1185">Reference proteome</keyword>
<proteinExistence type="predicted"/>
<organism evidence="2 3">
    <name type="scientific">Riemerella anatipestifer RA-CH-1</name>
    <dbReference type="NCBI Taxonomy" id="1228997"/>
    <lineage>
        <taxon>Bacteria</taxon>
        <taxon>Pseudomonadati</taxon>
        <taxon>Bacteroidota</taxon>
        <taxon>Flavobacteriia</taxon>
        <taxon>Flavobacteriales</taxon>
        <taxon>Weeksellaceae</taxon>
        <taxon>Riemerella</taxon>
    </lineage>
</organism>
<reference evidence="2 3" key="1">
    <citation type="submission" date="2012-09" db="EMBL/GenBank/DDBJ databases">
        <title>Riemerella anatipestifer vaccine strains.</title>
        <authorList>
            <person name="Chun C.A."/>
            <person name="Shu W.M."/>
            <person name="Kang Z.D."/>
            <person name="Jia W.X."/>
        </authorList>
    </citation>
    <scope>NUCLEOTIDE SEQUENCE [LARGE SCALE GENOMIC DNA]</scope>
    <source>
        <strain evidence="2 3">RA-CH-1</strain>
    </source>
</reference>
<dbReference type="KEGG" id="rag:B739_0019"/>
<protein>
    <submittedName>
        <fullName evidence="2">Uncharacterized protein</fullName>
    </submittedName>
</protein>
<evidence type="ECO:0000313" key="3">
    <source>
        <dbReference type="Proteomes" id="UP000006276"/>
    </source>
</evidence>
<dbReference type="PATRIC" id="fig|1228997.3.peg.19"/>
<keyword evidence="1" id="KW-0472">Membrane</keyword>
<keyword evidence="1" id="KW-0812">Transmembrane</keyword>
<dbReference type="Proteomes" id="UP000006276">
    <property type="component" value="Chromosome"/>
</dbReference>
<feature type="transmembrane region" description="Helical" evidence="1">
    <location>
        <begin position="116"/>
        <end position="137"/>
    </location>
</feature>
<dbReference type="AlphaFoldDB" id="J9QZ10"/>
<gene>
    <name evidence="2" type="ORF">B739_0019</name>
</gene>